<reference evidence="1 2" key="1">
    <citation type="submission" date="2019-12" db="EMBL/GenBank/DDBJ databases">
        <title>Functional and genomic insights into the Sphingobium yanoikuyae YC-JY1, a bacterium efficiently degrading bisphenol A.</title>
        <authorList>
            <person name="Jia Y."/>
            <person name="Li X."/>
            <person name="Wang J."/>
            <person name="Eltoukhy A."/>
            <person name="Lamraoui I."/>
            <person name="Yan Y."/>
        </authorList>
    </citation>
    <scope>NUCLEOTIDE SEQUENCE [LARGE SCALE GENOMIC DNA]</scope>
    <source>
        <strain evidence="1 2">YC-JY1</strain>
    </source>
</reference>
<dbReference type="EMBL" id="CP047218">
    <property type="protein sequence ID" value="QHD66826.1"/>
    <property type="molecule type" value="Genomic_DNA"/>
</dbReference>
<sequence length="143" mass="16324">MIYLDVDDLNARFWTCELSYKNEDGDTVVMPDSQKLVENQPDEEIDATQPYVRWLIEPGASVQKVNAGPHMFKSVGTAYLQVFVPKGMGTGPATDIVDCFHNHFRKYRSEDTCLRVLSTDQRKGNDKKFYQVNGSFAYESNRS</sequence>
<evidence type="ECO:0000313" key="2">
    <source>
        <dbReference type="Proteomes" id="UP000464086"/>
    </source>
</evidence>
<organism evidence="1 2">
    <name type="scientific">Sphingobium yanoikuyae</name>
    <name type="common">Sphingomonas yanoikuyae</name>
    <dbReference type="NCBI Taxonomy" id="13690"/>
    <lineage>
        <taxon>Bacteria</taxon>
        <taxon>Pseudomonadati</taxon>
        <taxon>Pseudomonadota</taxon>
        <taxon>Alphaproteobacteria</taxon>
        <taxon>Sphingomonadales</taxon>
        <taxon>Sphingomonadaceae</taxon>
        <taxon>Sphingobium</taxon>
    </lineage>
</organism>
<accession>A0A6P1GE95</accession>
<proteinExistence type="predicted"/>
<name>A0A6P1GE95_SPHYA</name>
<protein>
    <submittedName>
        <fullName evidence="1">Uncharacterized protein</fullName>
    </submittedName>
</protein>
<dbReference type="Gene3D" id="3.30.2000.20">
    <property type="match status" value="1"/>
</dbReference>
<evidence type="ECO:0000313" key="1">
    <source>
        <dbReference type="EMBL" id="QHD66826.1"/>
    </source>
</evidence>
<dbReference type="AlphaFoldDB" id="A0A6P1GE95"/>
<dbReference type="RefSeq" id="WP_159366051.1">
    <property type="nucleotide sequence ID" value="NZ_CP047218.1"/>
</dbReference>
<gene>
    <name evidence="1" type="ORF">GS397_07045</name>
</gene>
<dbReference type="Proteomes" id="UP000464086">
    <property type="component" value="Chromosome"/>
</dbReference>